<keyword evidence="2" id="KW-0812">Transmembrane</keyword>
<dbReference type="EMBL" id="ADAS02000744">
    <property type="protein sequence ID" value="OAV86885.1"/>
    <property type="molecule type" value="Genomic_DNA"/>
</dbReference>
<proteinExistence type="predicted"/>
<reference evidence="4" key="4">
    <citation type="submission" date="2025-05" db="UniProtKB">
        <authorList>
            <consortium name="EnsemblFungi"/>
        </authorList>
    </citation>
    <scope>IDENTIFICATION</scope>
    <source>
        <strain evidence="4">isolate 1-1 / race 1 (BBBD)</strain>
    </source>
</reference>
<organism evidence="3">
    <name type="scientific">Puccinia triticina (isolate 1-1 / race 1 (BBBD))</name>
    <name type="common">Brown leaf rust fungus</name>
    <dbReference type="NCBI Taxonomy" id="630390"/>
    <lineage>
        <taxon>Eukaryota</taxon>
        <taxon>Fungi</taxon>
        <taxon>Dikarya</taxon>
        <taxon>Basidiomycota</taxon>
        <taxon>Pucciniomycotina</taxon>
        <taxon>Pucciniomycetes</taxon>
        <taxon>Pucciniales</taxon>
        <taxon>Pucciniaceae</taxon>
        <taxon>Puccinia</taxon>
    </lineage>
</organism>
<feature type="region of interest" description="Disordered" evidence="1">
    <location>
        <begin position="48"/>
        <end position="77"/>
    </location>
</feature>
<evidence type="ECO:0000256" key="2">
    <source>
        <dbReference type="SAM" id="Phobius"/>
    </source>
</evidence>
<feature type="compositionally biased region" description="Polar residues" evidence="1">
    <location>
        <begin position="134"/>
        <end position="153"/>
    </location>
</feature>
<dbReference type="PANTHER" id="PTHR31912">
    <property type="entry name" value="IP13529P"/>
    <property type="match status" value="1"/>
</dbReference>
<evidence type="ECO:0000313" key="3">
    <source>
        <dbReference type="EMBL" id="OAV86885.1"/>
    </source>
</evidence>
<dbReference type="VEuPathDB" id="FungiDB:PTTG_07194"/>
<feature type="compositionally biased region" description="Basic and acidic residues" evidence="1">
    <location>
        <begin position="48"/>
        <end position="59"/>
    </location>
</feature>
<feature type="transmembrane region" description="Helical" evidence="2">
    <location>
        <begin position="522"/>
        <end position="542"/>
    </location>
</feature>
<dbReference type="AlphaFoldDB" id="A0A180G2G0"/>
<dbReference type="STRING" id="630390.A0A180G2G0"/>
<reference evidence="3" key="2">
    <citation type="submission" date="2016-05" db="EMBL/GenBank/DDBJ databases">
        <title>Comparative analysis highlights variable genome content of wheat rusts and divergence of the mating loci.</title>
        <authorList>
            <person name="Cuomo C.A."/>
            <person name="Bakkeren G."/>
            <person name="Szabo L."/>
            <person name="Khalil H."/>
            <person name="Joly D."/>
            <person name="Goldberg J."/>
            <person name="Young S."/>
            <person name="Zeng Q."/>
            <person name="Fellers J."/>
        </authorList>
    </citation>
    <scope>NUCLEOTIDE SEQUENCE [LARGE SCALE GENOMIC DNA]</scope>
    <source>
        <strain evidence="3">1-1 BBBD Race 1</strain>
    </source>
</reference>
<evidence type="ECO:0000313" key="4">
    <source>
        <dbReference type="EnsemblFungi" id="PTTG_07194-t43_1-p1"/>
    </source>
</evidence>
<reference evidence="4 5" key="3">
    <citation type="journal article" date="2017" name="G3 (Bethesda)">
        <title>Comparative analysis highlights variable genome content of wheat rusts and divergence of the mating loci.</title>
        <authorList>
            <person name="Cuomo C.A."/>
            <person name="Bakkeren G."/>
            <person name="Khalil H.B."/>
            <person name="Panwar V."/>
            <person name="Joly D."/>
            <person name="Linning R."/>
            <person name="Sakthikumar S."/>
            <person name="Song X."/>
            <person name="Adiconis X."/>
            <person name="Fan L."/>
            <person name="Goldberg J.M."/>
            <person name="Levin J.Z."/>
            <person name="Young S."/>
            <person name="Zeng Q."/>
            <person name="Anikster Y."/>
            <person name="Bruce M."/>
            <person name="Wang M."/>
            <person name="Yin C."/>
            <person name="McCallum B."/>
            <person name="Szabo L.J."/>
            <person name="Hulbert S."/>
            <person name="Chen X."/>
            <person name="Fellers J.P."/>
        </authorList>
    </citation>
    <scope>NUCLEOTIDE SEQUENCE</scope>
    <source>
        <strain evidence="4">isolate 1-1 / race 1 (BBBD)</strain>
        <strain evidence="5">Isolate 1-1 / race 1 (BBBD)</strain>
    </source>
</reference>
<dbReference type="OrthoDB" id="2288618at2759"/>
<sequence>MVKHSRKRVPEKANMSLFYRKPGETQDKWYCHLCGGGRGSMYKNLHKHEQTETHMEAARRRDKRAHAHLPVDEAPALIPEKMDWTAEHEQPPAEEPPIEPESDNHELGLDLAFIDQDSIYSEETERTGGEYDDASNSTCSSDDMGWNTRQPSNPDQPRPAPHANGQSSGAWGRKRSEEWWPFKAVEYLIGCLVIGHTRTIISRAMYNHVRMGFDICAVNLPDWTTIRWVKTELRKMIGLEVVGRRSVINTPVHYLSLKKILGLELANPLVEPHLRYYPEMTGGQNISRLYQLSKWLEELSPNTRAQMVWHKNHSFYLFELIQLQSGLIVIPAFFYEYGGEMYAHCLTPTIDADCKSGQLVFSICKDVAFSSPEYTSISVTEFDVEYPLMEAPDGSLFSSICGNKLYEVSSLGRTVREMPNPWRKRAGAGPLELAEGIVDDIMELTTNGFSAYDCGLSEEVLVTTSIICFLADTPMHAEITSTVMPSNSRTPCRTCDLSVRTVAQKKTMAYLQFFLQISADRVWITNGLSLWVGIIANCYLLWQMSKEPKSKTRVGDLGGELGIKDSINRQISMYRYDLQAKANNVSPANSAFTKCQP</sequence>
<keyword evidence="2" id="KW-0472">Membrane</keyword>
<reference evidence="3" key="1">
    <citation type="submission" date="2009-11" db="EMBL/GenBank/DDBJ databases">
        <authorList>
            <consortium name="The Broad Institute Genome Sequencing Platform"/>
            <person name="Ward D."/>
            <person name="Feldgarden M."/>
            <person name="Earl A."/>
            <person name="Young S.K."/>
            <person name="Zeng Q."/>
            <person name="Koehrsen M."/>
            <person name="Alvarado L."/>
            <person name="Berlin A."/>
            <person name="Bochicchio J."/>
            <person name="Borenstein D."/>
            <person name="Chapman S.B."/>
            <person name="Chen Z."/>
            <person name="Engels R."/>
            <person name="Freedman E."/>
            <person name="Gellesch M."/>
            <person name="Goldberg J."/>
            <person name="Griggs A."/>
            <person name="Gujja S."/>
            <person name="Heilman E."/>
            <person name="Heiman D."/>
            <person name="Hepburn T."/>
            <person name="Howarth C."/>
            <person name="Jen D."/>
            <person name="Larson L."/>
            <person name="Lewis B."/>
            <person name="Mehta T."/>
            <person name="Park D."/>
            <person name="Pearson M."/>
            <person name="Roberts A."/>
            <person name="Saif S."/>
            <person name="Shea T."/>
            <person name="Shenoy N."/>
            <person name="Sisk P."/>
            <person name="Stolte C."/>
            <person name="Sykes S."/>
            <person name="Thomson T."/>
            <person name="Walk T."/>
            <person name="White J."/>
            <person name="Yandava C."/>
            <person name="Izard J."/>
            <person name="Baranova O.V."/>
            <person name="Blanton J.M."/>
            <person name="Tanner A.C."/>
            <person name="Dewhirst F.E."/>
            <person name="Haas B."/>
            <person name="Nusbaum C."/>
            <person name="Birren B."/>
        </authorList>
    </citation>
    <scope>NUCLEOTIDE SEQUENCE [LARGE SCALE GENOMIC DNA]</scope>
    <source>
        <strain evidence="3">1-1 BBBD Race 1</strain>
    </source>
</reference>
<protein>
    <submittedName>
        <fullName evidence="3 4">Uncharacterized protein</fullName>
    </submittedName>
</protein>
<keyword evidence="5" id="KW-1185">Reference proteome</keyword>
<name>A0A180G2G0_PUCT1</name>
<feature type="region of interest" description="Disordered" evidence="1">
    <location>
        <begin position="122"/>
        <end position="172"/>
    </location>
</feature>
<evidence type="ECO:0000313" key="5">
    <source>
        <dbReference type="Proteomes" id="UP000005240"/>
    </source>
</evidence>
<evidence type="ECO:0000256" key="1">
    <source>
        <dbReference type="SAM" id="MobiDB-lite"/>
    </source>
</evidence>
<dbReference type="PANTHER" id="PTHR31912:SF34">
    <property type="entry name" value="NOTOCHORD-RELATED PROTEIN"/>
    <property type="match status" value="1"/>
</dbReference>
<dbReference type="Proteomes" id="UP000005240">
    <property type="component" value="Unassembled WGS sequence"/>
</dbReference>
<accession>A0A180G2G0</accession>
<gene>
    <name evidence="3" type="ORF">PTTG_07194</name>
</gene>
<keyword evidence="2" id="KW-1133">Transmembrane helix</keyword>
<dbReference type="EnsemblFungi" id="PTTG_07194-t43_1">
    <property type="protein sequence ID" value="PTTG_07194-t43_1-p1"/>
    <property type="gene ID" value="PTTG_07194"/>
</dbReference>